<dbReference type="InterPro" id="IPR001940">
    <property type="entry name" value="Peptidase_S1C"/>
</dbReference>
<name>A0A518HNA8_9BACT</name>
<feature type="signal peptide" evidence="1">
    <location>
        <begin position="1"/>
        <end position="24"/>
    </location>
</feature>
<dbReference type="InterPro" id="IPR011044">
    <property type="entry name" value="Quino_amine_DH_bsu"/>
</dbReference>
<organism evidence="2 3">
    <name type="scientific">Stieleria neptunia</name>
    <dbReference type="NCBI Taxonomy" id="2527979"/>
    <lineage>
        <taxon>Bacteria</taxon>
        <taxon>Pseudomonadati</taxon>
        <taxon>Planctomycetota</taxon>
        <taxon>Planctomycetia</taxon>
        <taxon>Pirellulales</taxon>
        <taxon>Pirellulaceae</taxon>
        <taxon>Stieleria</taxon>
    </lineage>
</organism>
<dbReference type="Gene3D" id="2.130.10.10">
    <property type="entry name" value="YVTN repeat-like/Quinoprotein amine dehydrogenase"/>
    <property type="match status" value="1"/>
</dbReference>
<dbReference type="KEGG" id="snep:Enr13x_21680"/>
<feature type="chain" id="PRO_5022233293" evidence="1">
    <location>
        <begin position="25"/>
        <end position="795"/>
    </location>
</feature>
<sequence precursor="true">MTCSFLRVVSAVFIVGSLIGVANADDIQPTLLQKLKDASVMVTVESSRSSSSGSGFLVADDDTGAFVLTNHHVIDGHKRAKVKVVFQSGTSAARIHSADVIASRVRQDLALLYVKADDLPSPLTFADSAEVSQTMETFVLGFPFGAELKGNRKTPAITISKASVSSLRRDEDDQLELIQLDGNLNPGNSGGPVVNSAGQLIGVAAATVQNAGIGFAIPVNKVQSFLAGDIVAVDIESDGTAKLKIAITLCDPYENIRELTAIVSSDGNTTEVPFTRHGREATVSADILLKSKHVSLVTRAVLEDGTVKEKPALSIPVRDGRISGSITPVQAQSDSKGESEDRVIPVDFVGRVIAWTASPNGDGAYIVREGNTSKELVFWNPNDQRVGDRIQVPRSPADVVVFGKNIAVLCPESKVVAIVDPESHRIVNAAPIKVNRGVPVALSLAVMSENLYVLCSPNGAAPDRNTVLLELDVESRTTKTVSTQDSERMVVMGDYVASQRNFGGSPSGIPTISQMQGGRSIAKFEHETVGPIYPTPKKHFVAAKVENKTAAFTPANDETLWTIDGTIIAAWHDGTKFLMTRGNDLSNPEALPLIAVDQNGQVLWKKEVPLGQPVSMFLTKNIHLHDRPAKLLVGTANHGSVLTVAGRIAGAAVSRACVIGDGSNDYLLYCISTYGANIRGRFALMVDEVESDWYCVPLPKSAPNKIAKDGSTTKPLSPPEKIKQGETLAFDPKLPKAEGKYELKNGPQGMKVDPKTGKIQWKTDVSSLGQWDVEIAHQHDGKTASVLKFVITVEF</sequence>
<dbReference type="Proteomes" id="UP000319004">
    <property type="component" value="Chromosome"/>
</dbReference>
<keyword evidence="2" id="KW-0645">Protease</keyword>
<dbReference type="PRINTS" id="PR00834">
    <property type="entry name" value="PROTEASES2C"/>
</dbReference>
<reference evidence="2 3" key="1">
    <citation type="submission" date="2019-03" db="EMBL/GenBank/DDBJ databases">
        <title>Deep-cultivation of Planctomycetes and their phenomic and genomic characterization uncovers novel biology.</title>
        <authorList>
            <person name="Wiegand S."/>
            <person name="Jogler M."/>
            <person name="Boedeker C."/>
            <person name="Pinto D."/>
            <person name="Vollmers J."/>
            <person name="Rivas-Marin E."/>
            <person name="Kohn T."/>
            <person name="Peeters S.H."/>
            <person name="Heuer A."/>
            <person name="Rast P."/>
            <person name="Oberbeckmann S."/>
            <person name="Bunk B."/>
            <person name="Jeske O."/>
            <person name="Meyerdierks A."/>
            <person name="Storesund J.E."/>
            <person name="Kallscheuer N."/>
            <person name="Luecker S."/>
            <person name="Lage O.M."/>
            <person name="Pohl T."/>
            <person name="Merkel B.J."/>
            <person name="Hornburger P."/>
            <person name="Mueller R.-W."/>
            <person name="Bruemmer F."/>
            <person name="Labrenz M."/>
            <person name="Spormann A.M."/>
            <person name="Op den Camp H."/>
            <person name="Overmann J."/>
            <person name="Amann R."/>
            <person name="Jetten M.S.M."/>
            <person name="Mascher T."/>
            <person name="Medema M.H."/>
            <person name="Devos D.P."/>
            <person name="Kaster A.-K."/>
            <person name="Ovreas L."/>
            <person name="Rohde M."/>
            <person name="Galperin M.Y."/>
            <person name="Jogler C."/>
        </authorList>
    </citation>
    <scope>NUCLEOTIDE SEQUENCE [LARGE SCALE GENOMIC DNA]</scope>
    <source>
        <strain evidence="2 3">Enr13</strain>
    </source>
</reference>
<keyword evidence="2" id="KW-0378">Hydrolase</keyword>
<dbReference type="Pfam" id="PF13365">
    <property type="entry name" value="Trypsin_2"/>
    <property type="match status" value="1"/>
</dbReference>
<dbReference type="InterPro" id="IPR015943">
    <property type="entry name" value="WD40/YVTN_repeat-like_dom_sf"/>
</dbReference>
<dbReference type="GO" id="GO:0006508">
    <property type="term" value="P:proteolysis"/>
    <property type="evidence" value="ECO:0007669"/>
    <property type="project" value="UniProtKB-KW"/>
</dbReference>
<keyword evidence="3" id="KW-1185">Reference proteome</keyword>
<keyword evidence="1" id="KW-0732">Signal</keyword>
<dbReference type="EMBL" id="CP037423">
    <property type="protein sequence ID" value="QDV42323.1"/>
    <property type="molecule type" value="Genomic_DNA"/>
</dbReference>
<dbReference type="InterPro" id="IPR009003">
    <property type="entry name" value="Peptidase_S1_PA"/>
</dbReference>
<dbReference type="SUPFAM" id="SSF50969">
    <property type="entry name" value="YVTN repeat-like/Quinoprotein amine dehydrogenase"/>
    <property type="match status" value="1"/>
</dbReference>
<evidence type="ECO:0000313" key="3">
    <source>
        <dbReference type="Proteomes" id="UP000319004"/>
    </source>
</evidence>
<dbReference type="Gene3D" id="2.40.10.120">
    <property type="match status" value="1"/>
</dbReference>
<dbReference type="AlphaFoldDB" id="A0A518HNA8"/>
<dbReference type="GO" id="GO:0004252">
    <property type="term" value="F:serine-type endopeptidase activity"/>
    <property type="evidence" value="ECO:0007669"/>
    <property type="project" value="InterPro"/>
</dbReference>
<protein>
    <submittedName>
        <fullName evidence="2">Serine protease HtrA</fullName>
    </submittedName>
</protein>
<proteinExistence type="predicted"/>
<dbReference type="OrthoDB" id="290518at2"/>
<evidence type="ECO:0000313" key="2">
    <source>
        <dbReference type="EMBL" id="QDV42323.1"/>
    </source>
</evidence>
<gene>
    <name evidence="2" type="primary">htrA_3</name>
    <name evidence="2" type="ORF">Enr13x_21680</name>
</gene>
<dbReference type="SUPFAM" id="SSF50494">
    <property type="entry name" value="Trypsin-like serine proteases"/>
    <property type="match status" value="1"/>
</dbReference>
<dbReference type="PANTHER" id="PTHR43019:SF23">
    <property type="entry name" value="PROTEASE DO-LIKE 5, CHLOROPLASTIC"/>
    <property type="match status" value="1"/>
</dbReference>
<evidence type="ECO:0000256" key="1">
    <source>
        <dbReference type="SAM" id="SignalP"/>
    </source>
</evidence>
<dbReference type="PANTHER" id="PTHR43019">
    <property type="entry name" value="SERINE ENDOPROTEASE DEGS"/>
    <property type="match status" value="1"/>
</dbReference>
<accession>A0A518HNA8</accession>